<evidence type="ECO:0000313" key="3">
    <source>
        <dbReference type="EMBL" id="KAG9447502.1"/>
    </source>
</evidence>
<dbReference type="Proteomes" id="UP000825729">
    <property type="component" value="Unassembled WGS sequence"/>
</dbReference>
<dbReference type="InterPro" id="IPR011033">
    <property type="entry name" value="PRC_barrel-like_sf"/>
</dbReference>
<evidence type="ECO:0000259" key="1">
    <source>
        <dbReference type="Pfam" id="PF01782"/>
    </source>
</evidence>
<gene>
    <name evidence="3" type="ORF">H6P81_013630</name>
</gene>
<evidence type="ECO:0008006" key="5">
    <source>
        <dbReference type="Google" id="ProtNLM"/>
    </source>
</evidence>
<keyword evidence="4" id="KW-1185">Reference proteome</keyword>
<dbReference type="InterPro" id="IPR039741">
    <property type="entry name" value="UDP-sugar_pyrophosphorylase"/>
</dbReference>
<organism evidence="3 4">
    <name type="scientific">Aristolochia fimbriata</name>
    <name type="common">White veined hardy Dutchman's pipe vine</name>
    <dbReference type="NCBI Taxonomy" id="158543"/>
    <lineage>
        <taxon>Eukaryota</taxon>
        <taxon>Viridiplantae</taxon>
        <taxon>Streptophyta</taxon>
        <taxon>Embryophyta</taxon>
        <taxon>Tracheophyta</taxon>
        <taxon>Spermatophyta</taxon>
        <taxon>Magnoliopsida</taxon>
        <taxon>Magnoliidae</taxon>
        <taxon>Piperales</taxon>
        <taxon>Aristolochiaceae</taxon>
        <taxon>Aristolochia</taxon>
    </lineage>
</organism>
<dbReference type="InterPro" id="IPR036976">
    <property type="entry name" value="RimM_N_sf"/>
</dbReference>
<dbReference type="NCBIfam" id="TIGR02273">
    <property type="entry name" value="16S_RimM"/>
    <property type="match status" value="1"/>
</dbReference>
<evidence type="ECO:0000259" key="2">
    <source>
        <dbReference type="Pfam" id="PF24986"/>
    </source>
</evidence>
<name>A0AAV7EF88_ARIFI</name>
<dbReference type="InterPro" id="IPR009000">
    <property type="entry name" value="Transl_B-barrel_sf"/>
</dbReference>
<reference evidence="3 4" key="1">
    <citation type="submission" date="2021-07" db="EMBL/GenBank/DDBJ databases">
        <title>The Aristolochia fimbriata genome: insights into angiosperm evolution, floral development and chemical biosynthesis.</title>
        <authorList>
            <person name="Jiao Y."/>
        </authorList>
    </citation>
    <scope>NUCLEOTIDE SEQUENCE [LARGE SCALE GENOMIC DNA]</scope>
    <source>
        <strain evidence="3">IBCAS-2021</strain>
        <tissue evidence="3">Leaf</tissue>
    </source>
</reference>
<dbReference type="GO" id="GO:0043022">
    <property type="term" value="F:ribosome binding"/>
    <property type="evidence" value="ECO:0007669"/>
    <property type="project" value="InterPro"/>
</dbReference>
<protein>
    <recommendedName>
        <fullName evidence="5">Ribosome maturation factor RimM</fullName>
    </recommendedName>
</protein>
<dbReference type="SUPFAM" id="SSF50447">
    <property type="entry name" value="Translation proteins"/>
    <property type="match status" value="1"/>
</dbReference>
<dbReference type="InterPro" id="IPR029044">
    <property type="entry name" value="Nucleotide-diphossugar_trans"/>
</dbReference>
<dbReference type="Gene3D" id="2.40.30.60">
    <property type="entry name" value="RimM"/>
    <property type="match status" value="1"/>
</dbReference>
<dbReference type="Gene3D" id="3.90.550.10">
    <property type="entry name" value="Spore Coat Polysaccharide Biosynthesis Protein SpsA, Chain A"/>
    <property type="match status" value="1"/>
</dbReference>
<dbReference type="GO" id="GO:0003977">
    <property type="term" value="F:UDP-N-acetylglucosamine diphosphorylase activity"/>
    <property type="evidence" value="ECO:0007669"/>
    <property type="project" value="TreeGrafter"/>
</dbReference>
<dbReference type="InterPro" id="IPR002676">
    <property type="entry name" value="RimM_N"/>
</dbReference>
<sequence length="648" mass="72419">MRHFSFHASPTSFSSIPTHSCTASSSIFTKPPAIQSTPWMKMHFSCSLLSRRSVSSPLRTTAELHSVVEGEGAPEESEFIEIGYICNVHGLQGELRVKPTTDFPELRFSTPGKRWLRVRILGKERIQEVELTEGRGHPGQKNWIISLGGVDTVETARQFVGSTLLVRESDRPVLEEGEFYIPDLVGMKVILEETGSPVGTVVNVFNSGASDLLQVMLNPAKETNDLLKNEVTGPLVWIPFVEAIVPDVDMNKRQMRITPPEGLLELNIRSDGRSKKERHKLEWKQRKKMQQRLVAAKKKLNEIDQHHILQGLSFGGKDQKASLASQIASVNFTLLQQAMQSLHRPPSRYSLTEFVNTNWTSLSKGAVRISKESLACYESKGKLDIIGGRGAQLMSTGKVAIVLVISDKDVDSCSENIYSQFQAFLEEVVSEVKEWCTTLPLLLVCPSNKIQDFQQLFTDHSHYGFDAEKVWFLEEEKLPVFSSSLTGGNIRKILLGSPWLILQSPVGSGGVVSLLKSHNMVTNLSDMGIEYVEVCTLGRRSKLGNPYFFGLVESCNADVGLKIFDEETDNDDAFDMIFSMPFLKKITDRIDNYEFFPVPVVSSYVEVQGKEWIDVRGTSPNSYKLQCSINSFLKACSPDRISLVQIAE</sequence>
<accession>A0AAV7EF88</accession>
<dbReference type="GO" id="GO:0006364">
    <property type="term" value="P:rRNA processing"/>
    <property type="evidence" value="ECO:0007669"/>
    <property type="project" value="InterPro"/>
</dbReference>
<dbReference type="PANTHER" id="PTHR11952:SF10">
    <property type="entry name" value="16S RRNA PROCESSING PROTEIN RIMM FAMILY"/>
    <property type="match status" value="1"/>
</dbReference>
<feature type="domain" description="Ribosome maturation factor RimM PRC barrel" evidence="2">
    <location>
        <begin position="183"/>
        <end position="263"/>
    </location>
</feature>
<dbReference type="PANTHER" id="PTHR11952">
    <property type="entry name" value="UDP- GLUCOSE PYROPHOSPHORYLASE"/>
    <property type="match status" value="1"/>
</dbReference>
<dbReference type="InterPro" id="IPR056792">
    <property type="entry name" value="PRC_RimM"/>
</dbReference>
<dbReference type="Pfam" id="PF24986">
    <property type="entry name" value="PRC_RimM"/>
    <property type="match status" value="1"/>
</dbReference>
<dbReference type="FunFam" id="2.30.30.240:FF:000002">
    <property type="entry name" value="Ribosome maturation factor rimM"/>
    <property type="match status" value="1"/>
</dbReference>
<dbReference type="GO" id="GO:0005840">
    <property type="term" value="C:ribosome"/>
    <property type="evidence" value="ECO:0007669"/>
    <property type="project" value="InterPro"/>
</dbReference>
<dbReference type="SUPFAM" id="SSF50346">
    <property type="entry name" value="PRC-barrel domain"/>
    <property type="match status" value="1"/>
</dbReference>
<dbReference type="SUPFAM" id="SSF53448">
    <property type="entry name" value="Nucleotide-diphospho-sugar transferases"/>
    <property type="match status" value="1"/>
</dbReference>
<dbReference type="HAMAP" id="MF_00014">
    <property type="entry name" value="Ribosome_mat_RimM"/>
    <property type="match status" value="1"/>
</dbReference>
<proteinExistence type="inferred from homology"/>
<dbReference type="EMBL" id="JAINDJ010000005">
    <property type="protein sequence ID" value="KAG9447502.1"/>
    <property type="molecule type" value="Genomic_DNA"/>
</dbReference>
<dbReference type="Pfam" id="PF01782">
    <property type="entry name" value="RimM"/>
    <property type="match status" value="1"/>
</dbReference>
<dbReference type="GO" id="GO:0006048">
    <property type="term" value="P:UDP-N-acetylglucosamine biosynthetic process"/>
    <property type="evidence" value="ECO:0007669"/>
    <property type="project" value="TreeGrafter"/>
</dbReference>
<dbReference type="Gene3D" id="2.30.30.240">
    <property type="entry name" value="PRC-barrel domain"/>
    <property type="match status" value="1"/>
</dbReference>
<evidence type="ECO:0000313" key="4">
    <source>
        <dbReference type="Proteomes" id="UP000825729"/>
    </source>
</evidence>
<feature type="domain" description="RimM N-terminal" evidence="1">
    <location>
        <begin position="82"/>
        <end position="169"/>
    </location>
</feature>
<comment type="caution">
    <text evidence="3">The sequence shown here is derived from an EMBL/GenBank/DDBJ whole genome shotgun (WGS) entry which is preliminary data.</text>
</comment>
<dbReference type="AlphaFoldDB" id="A0AAV7EF88"/>
<dbReference type="InterPro" id="IPR011961">
    <property type="entry name" value="RimM"/>
</dbReference>